<dbReference type="RefSeq" id="WP_272447384.1">
    <property type="nucleotide sequence ID" value="NZ_JAMQKC010000024.1"/>
</dbReference>
<dbReference type="SUPFAM" id="SSF103190">
    <property type="entry name" value="Sensory domain-like"/>
    <property type="match status" value="1"/>
</dbReference>
<dbReference type="InterPro" id="IPR041522">
    <property type="entry name" value="CdaR_GGDEF"/>
</dbReference>
<comment type="caution">
    <text evidence="5">The sequence shown here is derived from an EMBL/GenBank/DDBJ whole genome shotgun (WGS) entry which is preliminary data.</text>
</comment>
<dbReference type="Pfam" id="PF05651">
    <property type="entry name" value="Diacid_rec"/>
    <property type="match status" value="1"/>
</dbReference>
<evidence type="ECO:0000313" key="5">
    <source>
        <dbReference type="EMBL" id="MDC3418321.1"/>
    </source>
</evidence>
<name>A0A9X3WJP9_9BACI</name>
<feature type="domain" description="PucR C-terminal helix-turn-helix" evidence="3">
    <location>
        <begin position="293"/>
        <end position="348"/>
    </location>
</feature>
<feature type="domain" description="Putative sugar diacid recognition" evidence="2">
    <location>
        <begin position="2"/>
        <end position="132"/>
    </location>
</feature>
<reference evidence="5" key="1">
    <citation type="submission" date="2022-06" db="EMBL/GenBank/DDBJ databases">
        <title>Aquibacillus sp. a new bacterium isolated from soil saline samples.</title>
        <authorList>
            <person name="Galisteo C."/>
            <person name="De La Haba R."/>
            <person name="Sanchez-Porro C."/>
            <person name="Ventosa A."/>
        </authorList>
    </citation>
    <scope>NUCLEOTIDE SEQUENCE</scope>
    <source>
        <strain evidence="5">3ASR75-54</strain>
    </source>
</reference>
<keyword evidence="6" id="KW-1185">Reference proteome</keyword>
<dbReference type="InterPro" id="IPR051448">
    <property type="entry name" value="CdaR-like_regulators"/>
</dbReference>
<dbReference type="InterPro" id="IPR042070">
    <property type="entry name" value="PucR_C-HTH_sf"/>
</dbReference>
<dbReference type="Pfam" id="PF13556">
    <property type="entry name" value="HTH_30"/>
    <property type="match status" value="1"/>
</dbReference>
<dbReference type="InterPro" id="IPR008599">
    <property type="entry name" value="Diacid_rec"/>
</dbReference>
<comment type="similarity">
    <text evidence="1">Belongs to the CdaR family.</text>
</comment>
<feature type="domain" description="CdaR GGDEF-like" evidence="4">
    <location>
        <begin position="140"/>
        <end position="248"/>
    </location>
</feature>
<protein>
    <submittedName>
        <fullName evidence="5">Helix-turn-helix domain-containing protein</fullName>
    </submittedName>
</protein>
<dbReference type="PANTHER" id="PTHR33744">
    <property type="entry name" value="CARBOHYDRATE DIACID REGULATOR"/>
    <property type="match status" value="1"/>
</dbReference>
<dbReference type="PANTHER" id="PTHR33744:SF15">
    <property type="entry name" value="CARBOHYDRATE DIACID REGULATOR"/>
    <property type="match status" value="1"/>
</dbReference>
<dbReference type="InterPro" id="IPR029151">
    <property type="entry name" value="Sensor-like_sf"/>
</dbReference>
<evidence type="ECO:0000259" key="4">
    <source>
        <dbReference type="Pfam" id="PF17853"/>
    </source>
</evidence>
<proteinExistence type="inferred from homology"/>
<evidence type="ECO:0000256" key="1">
    <source>
        <dbReference type="ARBA" id="ARBA00006754"/>
    </source>
</evidence>
<dbReference type="Proteomes" id="UP001145069">
    <property type="component" value="Unassembled WGS sequence"/>
</dbReference>
<evidence type="ECO:0000259" key="3">
    <source>
        <dbReference type="Pfam" id="PF13556"/>
    </source>
</evidence>
<dbReference type="AlphaFoldDB" id="A0A9X3WJP9"/>
<accession>A0A9X3WJP9</accession>
<sequence length="352" mass="39880">MLTTEIANEIVKQTMVRLNRNINIMDQSGKIIASGNQQRIGHIHEGSLEVLQTGKTVVLKEGTNWRGALPGINLPIEFQNKIIGVIGITGNPTDISEFGELTKMITEMMVHQAFWANKVESKQRIKEMVFEELLHGRKSEQRLAYLNIDLKEPFHVGVMEIGETKLNMLRLIQMIEESLGPNSLVGFSGANRLFLLFSGKASADVNEQTMKVRDILEKREISSRIGLGSSVMGVDLICQSHEQATNALMFGQRDRTITRYEEIEINALLSQLSDQETTHFTHRILGSLPEKWIDTLSVFFQMNQNIGASAESLFIHRNTMIYRLKQIKEQTGLDPQNFQDAVTLQIAIWMRN</sequence>
<gene>
    <name evidence="5" type="ORF">NC799_15645</name>
</gene>
<dbReference type="Gene3D" id="1.10.10.2840">
    <property type="entry name" value="PucR C-terminal helix-turn-helix domain"/>
    <property type="match status" value="1"/>
</dbReference>
<dbReference type="InterPro" id="IPR025736">
    <property type="entry name" value="PucR_C-HTH_dom"/>
</dbReference>
<organism evidence="5 6">
    <name type="scientific">Aquibacillus salsiterrae</name>
    <dbReference type="NCBI Taxonomy" id="2950439"/>
    <lineage>
        <taxon>Bacteria</taxon>
        <taxon>Bacillati</taxon>
        <taxon>Bacillota</taxon>
        <taxon>Bacilli</taxon>
        <taxon>Bacillales</taxon>
        <taxon>Bacillaceae</taxon>
        <taxon>Aquibacillus</taxon>
    </lineage>
</organism>
<evidence type="ECO:0000313" key="6">
    <source>
        <dbReference type="Proteomes" id="UP001145069"/>
    </source>
</evidence>
<dbReference type="Pfam" id="PF17853">
    <property type="entry name" value="GGDEF_2"/>
    <property type="match status" value="1"/>
</dbReference>
<dbReference type="EMBL" id="JAMQKC010000024">
    <property type="protein sequence ID" value="MDC3418321.1"/>
    <property type="molecule type" value="Genomic_DNA"/>
</dbReference>
<evidence type="ECO:0000259" key="2">
    <source>
        <dbReference type="Pfam" id="PF05651"/>
    </source>
</evidence>